<dbReference type="HOGENOM" id="CLU_024927_5_1_14"/>
<dbReference type="AlphaFoldDB" id="A0A059Y503"/>
<feature type="domain" description="DNA methylase N-4/N-6" evidence="5">
    <location>
        <begin position="35"/>
        <end position="263"/>
    </location>
</feature>
<accession>A0A059Y503</accession>
<dbReference type="PANTHER" id="PTHR13370:SF3">
    <property type="entry name" value="TRNA (GUANINE(10)-N2)-METHYLTRANSFERASE HOMOLOG"/>
    <property type="match status" value="1"/>
</dbReference>
<dbReference type="InterPro" id="IPR002052">
    <property type="entry name" value="DNA_methylase_N6_adenine_CS"/>
</dbReference>
<evidence type="ECO:0000313" key="7">
    <source>
        <dbReference type="Proteomes" id="UP000027182"/>
    </source>
</evidence>
<dbReference type="InterPro" id="IPR002941">
    <property type="entry name" value="DNA_methylase_N4/N6"/>
</dbReference>
<dbReference type="GO" id="GO:0005737">
    <property type="term" value="C:cytoplasm"/>
    <property type="evidence" value="ECO:0007669"/>
    <property type="project" value="TreeGrafter"/>
</dbReference>
<dbReference type="PANTHER" id="PTHR13370">
    <property type="entry name" value="RNA METHYLASE-RELATED"/>
    <property type="match status" value="1"/>
</dbReference>
<evidence type="ECO:0000256" key="1">
    <source>
        <dbReference type="ARBA" id="ARBA00006594"/>
    </source>
</evidence>
<dbReference type="PATRIC" id="fig|1316930.3.peg.733"/>
<organism evidence="6 7">
    <name type="scientific">Mycoplasmopsis bovis CQ-W70</name>
    <dbReference type="NCBI Taxonomy" id="1316930"/>
    <lineage>
        <taxon>Bacteria</taxon>
        <taxon>Bacillati</taxon>
        <taxon>Mycoplasmatota</taxon>
        <taxon>Mycoplasmoidales</taxon>
        <taxon>Metamycoplasmataceae</taxon>
        <taxon>Mycoplasmopsis</taxon>
    </lineage>
</organism>
<dbReference type="Gene3D" id="3.40.50.150">
    <property type="entry name" value="Vaccinia Virus protein VP39"/>
    <property type="match status" value="1"/>
</dbReference>
<dbReference type="EMBL" id="CP005933">
    <property type="protein sequence ID" value="AIA34288.1"/>
    <property type="molecule type" value="Genomic_DNA"/>
</dbReference>
<dbReference type="GO" id="GO:0003677">
    <property type="term" value="F:DNA binding"/>
    <property type="evidence" value="ECO:0007669"/>
    <property type="project" value="InterPro"/>
</dbReference>
<dbReference type="GO" id="GO:0009007">
    <property type="term" value="F:site-specific DNA-methyltransferase (adenine-specific) activity"/>
    <property type="evidence" value="ECO:0007669"/>
    <property type="project" value="TreeGrafter"/>
</dbReference>
<reference evidence="6 7" key="1">
    <citation type="submission" date="2013-04" db="EMBL/GenBank/DDBJ databases">
        <authorList>
            <person name="Lin L."/>
            <person name="Zeng Z."/>
            <person name="Xie J."/>
            <person name="Luo L."/>
            <person name="Yang Z."/>
            <person name="Liang W."/>
            <person name="Lin H."/>
            <person name="Dong C."/>
            <person name="Sun Y."/>
        </authorList>
    </citation>
    <scope>NUCLEOTIDE SEQUENCE [LARGE SCALE GENOMIC DNA]</scope>
    <source>
        <strain evidence="6 7">CQ-W70</strain>
    </source>
</reference>
<dbReference type="SUPFAM" id="SSF53335">
    <property type="entry name" value="S-adenosyl-L-methionine-dependent methyltransferases"/>
    <property type="match status" value="1"/>
</dbReference>
<evidence type="ECO:0000256" key="4">
    <source>
        <dbReference type="RuleBase" id="RU362026"/>
    </source>
</evidence>
<dbReference type="Pfam" id="PF01555">
    <property type="entry name" value="N6_N4_Mtase"/>
    <property type="match status" value="1"/>
</dbReference>
<comment type="similarity">
    <text evidence="1 4">Belongs to the N(4)/N(6)-methyltransferase family.</text>
</comment>
<dbReference type="EC" id="2.1.1.-" evidence="4"/>
<dbReference type="InterPro" id="IPR001091">
    <property type="entry name" value="RM_Methyltransferase"/>
</dbReference>
<name>A0A059Y503_MYCBV</name>
<dbReference type="InterPro" id="IPR029063">
    <property type="entry name" value="SAM-dependent_MTases_sf"/>
</dbReference>
<evidence type="ECO:0000256" key="3">
    <source>
        <dbReference type="ARBA" id="ARBA00022679"/>
    </source>
</evidence>
<dbReference type="PROSITE" id="PS00092">
    <property type="entry name" value="N6_MTASE"/>
    <property type="match status" value="1"/>
</dbReference>
<keyword evidence="3 6" id="KW-0808">Transferase</keyword>
<proteinExistence type="inferred from homology"/>
<sequence length="383" mass="44171">MKERSLVNKMSNIKTNIIINGDCIDTLKQLPDNSIDLIFADPPYWMRTSNTLLRVEGTKFNGVEDEWDKFESNEDYAQFTKNWLSECYRVLKKNGSFWVIGGMQCIYTIGGIMQELGFWIINDVIWHKTNPTPNFKGTRLQNSHETLIWATKSQSSKYTFNYKTAKELNINVADYNKGNRKQLGSVWSISVVNGNERLKDNEGVKLHSTQKPEELLYKIINISSKINDIVLDPFAGTMTTGKVAKQTGRKYIMIEQDEKYCHYGANRIEKTIEKIGDIELATFDIKPLKVGLKDMIDDGFLHIGEQFYLKNINHKNVYLNSDGKLTDDNGQNLDIHSGAAQLSNKKAHRVNGFDYWYVIRENKLVSINEIRELYREHLSKESI</sequence>
<evidence type="ECO:0000256" key="2">
    <source>
        <dbReference type="ARBA" id="ARBA00022603"/>
    </source>
</evidence>
<gene>
    <name evidence="6" type="ORF">K668_03590</name>
</gene>
<dbReference type="KEGG" id="mbq:K668_03590"/>
<keyword evidence="2 6" id="KW-0489">Methyltransferase</keyword>
<protein>
    <recommendedName>
        <fullName evidence="4">Methyltransferase</fullName>
        <ecNumber evidence="4">2.1.1.-</ecNumber>
    </recommendedName>
</protein>
<dbReference type="GO" id="GO:0032259">
    <property type="term" value="P:methylation"/>
    <property type="evidence" value="ECO:0007669"/>
    <property type="project" value="UniProtKB-KW"/>
</dbReference>
<evidence type="ECO:0000313" key="6">
    <source>
        <dbReference type="EMBL" id="AIA34288.1"/>
    </source>
</evidence>
<dbReference type="PRINTS" id="PR00508">
    <property type="entry name" value="S21N4MTFRASE"/>
</dbReference>
<dbReference type="Proteomes" id="UP000027182">
    <property type="component" value="Chromosome"/>
</dbReference>
<dbReference type="GO" id="GO:0008170">
    <property type="term" value="F:N-methyltransferase activity"/>
    <property type="evidence" value="ECO:0007669"/>
    <property type="project" value="InterPro"/>
</dbReference>
<evidence type="ECO:0000259" key="5">
    <source>
        <dbReference type="Pfam" id="PF01555"/>
    </source>
</evidence>